<evidence type="ECO:0000256" key="4">
    <source>
        <dbReference type="ARBA" id="ARBA00023002"/>
    </source>
</evidence>
<evidence type="ECO:0000313" key="11">
    <source>
        <dbReference type="Proteomes" id="UP000251800"/>
    </source>
</evidence>
<reference evidence="10 11" key="1">
    <citation type="submission" date="2018-05" db="EMBL/GenBank/DDBJ databases">
        <title>Abyssibacter profundi OUC007T gen. nov., sp. nov, a marine bacterium isolated from seawater of the Mariana Trench.</title>
        <authorList>
            <person name="Zhou S."/>
        </authorList>
    </citation>
    <scope>NUCLEOTIDE SEQUENCE [LARGE SCALE GENOMIC DNA]</scope>
    <source>
        <strain evidence="10 11">OUC007</strain>
    </source>
</reference>
<accession>A0A363UL58</accession>
<dbReference type="InterPro" id="IPR006694">
    <property type="entry name" value="Fatty_acid_hydroxylase"/>
</dbReference>
<proteinExistence type="predicted"/>
<protein>
    <submittedName>
        <fullName evidence="10">Sterol desaturase family protein</fullName>
    </submittedName>
</protein>
<dbReference type="RefSeq" id="WP_109719940.1">
    <property type="nucleotide sequence ID" value="NZ_QEQK01000006.1"/>
</dbReference>
<keyword evidence="3 8" id="KW-1133">Transmembrane helix</keyword>
<dbReference type="Proteomes" id="UP000251800">
    <property type="component" value="Unassembled WGS sequence"/>
</dbReference>
<keyword evidence="6 8" id="KW-0472">Membrane</keyword>
<dbReference type="GO" id="GO:0016020">
    <property type="term" value="C:membrane"/>
    <property type="evidence" value="ECO:0007669"/>
    <property type="project" value="GOC"/>
</dbReference>
<organism evidence="10 11">
    <name type="scientific">Abyssibacter profundi</name>
    <dbReference type="NCBI Taxonomy" id="2182787"/>
    <lineage>
        <taxon>Bacteria</taxon>
        <taxon>Pseudomonadati</taxon>
        <taxon>Pseudomonadota</taxon>
        <taxon>Gammaproteobacteria</taxon>
        <taxon>Chromatiales</taxon>
        <taxon>Oceanococcaceae</taxon>
        <taxon>Abyssibacter</taxon>
    </lineage>
</organism>
<dbReference type="AlphaFoldDB" id="A0A363UL58"/>
<dbReference type="PANTHER" id="PTHR21624">
    <property type="entry name" value="STEROL DESATURASE-RELATED PROTEIN"/>
    <property type="match status" value="1"/>
</dbReference>
<feature type="domain" description="Fatty acid hydroxylase" evidence="9">
    <location>
        <begin position="81"/>
        <end position="215"/>
    </location>
</feature>
<comment type="subcellular location">
    <subcellularLocation>
        <location evidence="1">Endomembrane system</location>
        <topology evidence="1">Multi-pass membrane protein</topology>
    </subcellularLocation>
</comment>
<feature type="region of interest" description="Disordered" evidence="7">
    <location>
        <begin position="282"/>
        <end position="302"/>
    </location>
</feature>
<evidence type="ECO:0000256" key="2">
    <source>
        <dbReference type="ARBA" id="ARBA00022692"/>
    </source>
</evidence>
<comment type="caution">
    <text evidence="10">The sequence shown here is derived from an EMBL/GenBank/DDBJ whole genome shotgun (WGS) entry which is preliminary data.</text>
</comment>
<dbReference type="GO" id="GO:0005506">
    <property type="term" value="F:iron ion binding"/>
    <property type="evidence" value="ECO:0007669"/>
    <property type="project" value="InterPro"/>
</dbReference>
<evidence type="ECO:0000256" key="3">
    <source>
        <dbReference type="ARBA" id="ARBA00022989"/>
    </source>
</evidence>
<sequence length="302" mass="35623">MESLILLALAPIFYGCMLWEALYWRRRGVAQYTWRDTLSNMTLAGMHQVADGLAWVVLLGLYTVVYQFRLLDLDMGPWVVAALFIGQDFFYYWFHRVSHGMRWMWASHVTHHSSERLNLSTAFRQSLTYPISGMWVFWLPLAWIGFEPQWVVLVVGINLAYQFFVHTEAVRKLPAWVEFIFNTPSHHRVHHARNDRYVDRNFGGVLIIWDRLFGTFVEEREDDPCEYGITRRQIRTHNPITLTFQEWRYMLRQATQPGLRLGERLRYLWGHPDWEADSLQTQPSQAKTQAMGQPVSTVNKPA</sequence>
<name>A0A363UL58_9GAMM</name>
<evidence type="ECO:0000256" key="8">
    <source>
        <dbReference type="SAM" id="Phobius"/>
    </source>
</evidence>
<feature type="transmembrane region" description="Helical" evidence="8">
    <location>
        <begin position="6"/>
        <end position="24"/>
    </location>
</feature>
<dbReference type="GO" id="GO:0012505">
    <property type="term" value="C:endomembrane system"/>
    <property type="evidence" value="ECO:0007669"/>
    <property type="project" value="UniProtKB-SubCell"/>
</dbReference>
<keyword evidence="5" id="KW-0443">Lipid metabolism</keyword>
<dbReference type="PANTHER" id="PTHR21624:SF1">
    <property type="entry name" value="ALKYLGLYCEROL MONOOXYGENASE"/>
    <property type="match status" value="1"/>
</dbReference>
<dbReference type="GO" id="GO:0006643">
    <property type="term" value="P:membrane lipid metabolic process"/>
    <property type="evidence" value="ECO:0007669"/>
    <property type="project" value="TreeGrafter"/>
</dbReference>
<feature type="transmembrane region" description="Helical" evidence="8">
    <location>
        <begin position="45"/>
        <end position="69"/>
    </location>
</feature>
<evidence type="ECO:0000256" key="5">
    <source>
        <dbReference type="ARBA" id="ARBA00023098"/>
    </source>
</evidence>
<dbReference type="GO" id="GO:0008610">
    <property type="term" value="P:lipid biosynthetic process"/>
    <property type="evidence" value="ECO:0007669"/>
    <property type="project" value="InterPro"/>
</dbReference>
<dbReference type="GO" id="GO:0050479">
    <property type="term" value="F:glyceryl-ether monooxygenase activity"/>
    <property type="evidence" value="ECO:0007669"/>
    <property type="project" value="TreeGrafter"/>
</dbReference>
<keyword evidence="11" id="KW-1185">Reference proteome</keyword>
<dbReference type="OrthoDB" id="9770329at2"/>
<evidence type="ECO:0000256" key="6">
    <source>
        <dbReference type="ARBA" id="ARBA00023136"/>
    </source>
</evidence>
<dbReference type="EMBL" id="QEQK01000006">
    <property type="protein sequence ID" value="PWN56169.1"/>
    <property type="molecule type" value="Genomic_DNA"/>
</dbReference>
<keyword evidence="4" id="KW-0560">Oxidoreductase</keyword>
<evidence type="ECO:0000259" key="9">
    <source>
        <dbReference type="Pfam" id="PF04116"/>
    </source>
</evidence>
<evidence type="ECO:0000313" key="10">
    <source>
        <dbReference type="EMBL" id="PWN56169.1"/>
    </source>
</evidence>
<evidence type="ECO:0000256" key="7">
    <source>
        <dbReference type="SAM" id="MobiDB-lite"/>
    </source>
</evidence>
<dbReference type="InterPro" id="IPR051689">
    <property type="entry name" value="Sterol_desaturase/TMEM195"/>
</dbReference>
<feature type="transmembrane region" description="Helical" evidence="8">
    <location>
        <begin position="75"/>
        <end position="94"/>
    </location>
</feature>
<gene>
    <name evidence="10" type="ORF">DEH80_07800</name>
</gene>
<dbReference type="Pfam" id="PF04116">
    <property type="entry name" value="FA_hydroxylase"/>
    <property type="match status" value="1"/>
</dbReference>
<evidence type="ECO:0000256" key="1">
    <source>
        <dbReference type="ARBA" id="ARBA00004127"/>
    </source>
</evidence>
<keyword evidence="2 8" id="KW-0812">Transmembrane</keyword>